<sequence length="196" mass="21379">MIQDSRFRNKESEIVKKDPISYFLYPISRKSEGFSLVEMLVVMVVFSILAIVTTQTLVVSLRSAKKSESIVVVKQNVDYAQSTMERLLRNAQKITVCSATGGDQIDYLDENNTTGRFRCVTSGSDRYIASGSAAIVRLTSPEVQVSCGSVFKCSLNPNPNVPPSIEINLEAVLAGLGTGLEGAKVTSSTKILLRTY</sequence>
<dbReference type="InterPro" id="IPR012902">
    <property type="entry name" value="N_methyl_site"/>
</dbReference>
<dbReference type="InterPro" id="IPR045584">
    <property type="entry name" value="Pilin-like"/>
</dbReference>
<protein>
    <submittedName>
        <fullName evidence="2">Uncharacterized protein</fullName>
    </submittedName>
</protein>
<dbReference type="Gene3D" id="3.30.700.10">
    <property type="entry name" value="Glycoprotein, Type 4 Pilin"/>
    <property type="match status" value="1"/>
</dbReference>
<dbReference type="NCBIfam" id="TIGR02532">
    <property type="entry name" value="IV_pilin_GFxxxE"/>
    <property type="match status" value="1"/>
</dbReference>
<accession>A0A0G0P989</accession>
<keyword evidence="1" id="KW-1133">Transmembrane helix</keyword>
<dbReference type="STRING" id="1618570.UT08_C0003G0054"/>
<name>A0A0G0P989_9BACT</name>
<organism evidence="2 3">
    <name type="scientific">Candidatus Woesebacteria bacterium GW2011_GWB1_38_8</name>
    <dbReference type="NCBI Taxonomy" id="1618570"/>
    <lineage>
        <taxon>Bacteria</taxon>
        <taxon>Candidatus Woeseibacteriota</taxon>
    </lineage>
</organism>
<dbReference type="SUPFAM" id="SSF54523">
    <property type="entry name" value="Pili subunits"/>
    <property type="match status" value="1"/>
</dbReference>
<feature type="transmembrane region" description="Helical" evidence="1">
    <location>
        <begin position="39"/>
        <end position="59"/>
    </location>
</feature>
<keyword evidence="1" id="KW-0472">Membrane</keyword>
<evidence type="ECO:0000313" key="2">
    <source>
        <dbReference type="EMBL" id="KKQ85891.1"/>
    </source>
</evidence>
<evidence type="ECO:0000313" key="3">
    <source>
        <dbReference type="Proteomes" id="UP000034081"/>
    </source>
</evidence>
<comment type="caution">
    <text evidence="2">The sequence shown here is derived from an EMBL/GenBank/DDBJ whole genome shotgun (WGS) entry which is preliminary data.</text>
</comment>
<evidence type="ECO:0000256" key="1">
    <source>
        <dbReference type="SAM" id="Phobius"/>
    </source>
</evidence>
<reference evidence="2 3" key="1">
    <citation type="journal article" date="2015" name="Nature">
        <title>rRNA introns, odd ribosomes, and small enigmatic genomes across a large radiation of phyla.</title>
        <authorList>
            <person name="Brown C.T."/>
            <person name="Hug L.A."/>
            <person name="Thomas B.C."/>
            <person name="Sharon I."/>
            <person name="Castelle C.J."/>
            <person name="Singh A."/>
            <person name="Wilkins M.J."/>
            <person name="Williams K.H."/>
            <person name="Banfield J.F."/>
        </authorList>
    </citation>
    <scope>NUCLEOTIDE SEQUENCE [LARGE SCALE GENOMIC DNA]</scope>
</reference>
<proteinExistence type="predicted"/>
<gene>
    <name evidence="2" type="ORF">UT08_C0003G0054</name>
</gene>
<dbReference type="Pfam" id="PF07963">
    <property type="entry name" value="N_methyl"/>
    <property type="match status" value="1"/>
</dbReference>
<keyword evidence="1" id="KW-0812">Transmembrane</keyword>
<dbReference type="EMBL" id="LBVL01000003">
    <property type="protein sequence ID" value="KKQ85891.1"/>
    <property type="molecule type" value="Genomic_DNA"/>
</dbReference>
<dbReference type="AlphaFoldDB" id="A0A0G0P989"/>
<dbReference type="Proteomes" id="UP000034081">
    <property type="component" value="Unassembled WGS sequence"/>
</dbReference>
<dbReference type="PROSITE" id="PS00409">
    <property type="entry name" value="PROKAR_NTER_METHYL"/>
    <property type="match status" value="1"/>
</dbReference>